<keyword evidence="5 8" id="KW-0812">Transmembrane</keyword>
<accession>A0A0G0IIU4</accession>
<reference evidence="9 10" key="1">
    <citation type="journal article" date="2015" name="Nature">
        <title>rRNA introns, odd ribosomes, and small enigmatic genomes across a large radiation of phyla.</title>
        <authorList>
            <person name="Brown C.T."/>
            <person name="Hug L.A."/>
            <person name="Thomas B.C."/>
            <person name="Sharon I."/>
            <person name="Castelle C.J."/>
            <person name="Singh A."/>
            <person name="Wilkins M.J."/>
            <person name="Williams K.H."/>
            <person name="Banfield J.F."/>
        </authorList>
    </citation>
    <scope>NUCLEOTIDE SEQUENCE [LARGE SCALE GENOMIC DNA]</scope>
</reference>
<feature type="transmembrane region" description="Helical" evidence="8">
    <location>
        <begin position="167"/>
        <end position="184"/>
    </location>
</feature>
<evidence type="ECO:0000256" key="5">
    <source>
        <dbReference type="ARBA" id="ARBA00022692"/>
    </source>
</evidence>
<gene>
    <name evidence="9" type="ORF">US75_C0028G0014</name>
</gene>
<dbReference type="STRING" id="1618583.US75_C0028G0014"/>
<keyword evidence="2" id="KW-1003">Cell membrane</keyword>
<dbReference type="GO" id="GO:0016763">
    <property type="term" value="F:pentosyltransferase activity"/>
    <property type="evidence" value="ECO:0007669"/>
    <property type="project" value="TreeGrafter"/>
</dbReference>
<keyword evidence="3" id="KW-0328">Glycosyltransferase</keyword>
<dbReference type="InterPro" id="IPR050297">
    <property type="entry name" value="LipidA_mod_glycosyltrf_83"/>
</dbReference>
<dbReference type="EMBL" id="LBUE01000028">
    <property type="protein sequence ID" value="KKQ55223.1"/>
    <property type="molecule type" value="Genomic_DNA"/>
</dbReference>
<feature type="transmembrane region" description="Helical" evidence="8">
    <location>
        <begin position="420"/>
        <end position="440"/>
    </location>
</feature>
<feature type="transmembrane region" description="Helical" evidence="8">
    <location>
        <begin position="142"/>
        <end position="160"/>
    </location>
</feature>
<evidence type="ECO:0008006" key="11">
    <source>
        <dbReference type="Google" id="ProtNLM"/>
    </source>
</evidence>
<feature type="transmembrane region" description="Helical" evidence="8">
    <location>
        <begin position="74"/>
        <end position="91"/>
    </location>
</feature>
<dbReference type="GO" id="GO:0009103">
    <property type="term" value="P:lipopolysaccharide biosynthetic process"/>
    <property type="evidence" value="ECO:0007669"/>
    <property type="project" value="UniProtKB-ARBA"/>
</dbReference>
<evidence type="ECO:0000256" key="7">
    <source>
        <dbReference type="ARBA" id="ARBA00023136"/>
    </source>
</evidence>
<feature type="transmembrane region" description="Helical" evidence="8">
    <location>
        <begin position="395"/>
        <end position="414"/>
    </location>
</feature>
<comment type="subcellular location">
    <subcellularLocation>
        <location evidence="1">Cell membrane</location>
        <topology evidence="1">Multi-pass membrane protein</topology>
    </subcellularLocation>
</comment>
<evidence type="ECO:0000256" key="8">
    <source>
        <dbReference type="SAM" id="Phobius"/>
    </source>
</evidence>
<keyword evidence="7 8" id="KW-0472">Membrane</keyword>
<feature type="transmembrane region" description="Helical" evidence="8">
    <location>
        <begin position="341"/>
        <end position="359"/>
    </location>
</feature>
<organism evidence="9 10">
    <name type="scientific">Candidatus Woesebacteria bacterium GW2011_GWC1_38_13</name>
    <dbReference type="NCBI Taxonomy" id="1618583"/>
    <lineage>
        <taxon>Bacteria</taxon>
        <taxon>Candidatus Woeseibacteriota</taxon>
    </lineage>
</organism>
<sequence length="574" mass="65668">MKIKKFIIHNSLFIILALATALRFWNLGGNPPHLSPDEASLGYNAYSILKTGRDEYGELLPMVFKSFGDYKPGFYVYLTVPFVAVLGLNEWSVRLPSAIAGTVAVYLLHLLVKELLGYGLSFRSTKNISVSGSKSYLLSTNYQQLAMLASLMLAISPWGIHLSRGAWEVNVSLTLTLAGILFFLKGLKFSKYLILSSFFFSLTFITYQGAKLSTAIVIIALLITFITDMKAVLRKNWKIIVISFVVALTISLPAILSFNKGQTGRLTVFSIFSYPRPDDFLQKMLDQNTEKVGDLNYFLFHSERLNYARGILGRYFNHFSGRFLFFEGDYQNPKHSSPNQGMLQLFDIVLIPIGLIGLIRHRNRMTTFVFLWLILSPLPAVLTRDQVQAVRAYNMIIPLTIISAFGLSYLLSVVKKPIYYIPYTIFFFCSLIYFLDSYYIHLPMHSAKYWSYGYKQVVEDLLPIQNNYKTVYFQQSYDQPYIYYLFYSKYDPAKYQKNAELSFYLGPDVGLVEKLDNIRFSGWSWPYATGEKSTLIIGNSVAIPADFNPNDYDLISEIKYPDNFMTAFRILEAK</sequence>
<proteinExistence type="predicted"/>
<dbReference type="AlphaFoldDB" id="A0A0G0IIU4"/>
<dbReference type="GO" id="GO:0005886">
    <property type="term" value="C:plasma membrane"/>
    <property type="evidence" value="ECO:0007669"/>
    <property type="project" value="UniProtKB-SubCell"/>
</dbReference>
<feature type="transmembrane region" description="Helical" evidence="8">
    <location>
        <begin position="214"/>
        <end position="233"/>
    </location>
</feature>
<dbReference type="PANTHER" id="PTHR33908">
    <property type="entry name" value="MANNOSYLTRANSFERASE YKCB-RELATED"/>
    <property type="match status" value="1"/>
</dbReference>
<protein>
    <recommendedName>
        <fullName evidence="11">Glycosyltransferase RgtA/B/C/D-like domain-containing protein</fullName>
    </recommendedName>
</protein>
<comment type="caution">
    <text evidence="9">The sequence shown here is derived from an EMBL/GenBank/DDBJ whole genome shotgun (WGS) entry which is preliminary data.</text>
</comment>
<evidence type="ECO:0000256" key="3">
    <source>
        <dbReference type="ARBA" id="ARBA00022676"/>
    </source>
</evidence>
<evidence type="ECO:0000313" key="10">
    <source>
        <dbReference type="Proteomes" id="UP000034096"/>
    </source>
</evidence>
<feature type="transmembrane region" description="Helical" evidence="8">
    <location>
        <begin position="103"/>
        <end position="122"/>
    </location>
</feature>
<keyword evidence="4" id="KW-0808">Transferase</keyword>
<evidence type="ECO:0000313" key="9">
    <source>
        <dbReference type="EMBL" id="KKQ55223.1"/>
    </source>
</evidence>
<dbReference type="GO" id="GO:0010041">
    <property type="term" value="P:response to iron(III) ion"/>
    <property type="evidence" value="ECO:0007669"/>
    <property type="project" value="TreeGrafter"/>
</dbReference>
<evidence type="ECO:0000256" key="1">
    <source>
        <dbReference type="ARBA" id="ARBA00004651"/>
    </source>
</evidence>
<name>A0A0G0IIU4_9BACT</name>
<dbReference type="Proteomes" id="UP000034096">
    <property type="component" value="Unassembled WGS sequence"/>
</dbReference>
<feature type="transmembrane region" description="Helical" evidence="8">
    <location>
        <begin position="365"/>
        <end position="383"/>
    </location>
</feature>
<dbReference type="PANTHER" id="PTHR33908:SF3">
    <property type="entry name" value="UNDECAPRENYL PHOSPHATE-ALPHA-4-AMINO-4-DEOXY-L-ARABINOSE ARABINOSYL TRANSFERASE"/>
    <property type="match status" value="1"/>
</dbReference>
<evidence type="ECO:0000256" key="4">
    <source>
        <dbReference type="ARBA" id="ARBA00022679"/>
    </source>
</evidence>
<evidence type="ECO:0000256" key="6">
    <source>
        <dbReference type="ARBA" id="ARBA00022989"/>
    </source>
</evidence>
<feature type="transmembrane region" description="Helical" evidence="8">
    <location>
        <begin position="7"/>
        <end position="25"/>
    </location>
</feature>
<evidence type="ECO:0000256" key="2">
    <source>
        <dbReference type="ARBA" id="ARBA00022475"/>
    </source>
</evidence>
<feature type="transmembrane region" description="Helical" evidence="8">
    <location>
        <begin position="239"/>
        <end position="258"/>
    </location>
</feature>
<keyword evidence="6 8" id="KW-1133">Transmembrane helix</keyword>